<dbReference type="PANTHER" id="PTHR46239:SF1">
    <property type="entry name" value="DNA REPAIR PROTEIN RAD51 HOMOLOG 3"/>
    <property type="match status" value="1"/>
</dbReference>
<dbReference type="InterPro" id="IPR027417">
    <property type="entry name" value="P-loop_NTPase"/>
</dbReference>
<accession>A0A8H7XZH7</accession>
<proteinExistence type="predicted"/>
<evidence type="ECO:0000256" key="5">
    <source>
        <dbReference type="ARBA" id="ARBA00023204"/>
    </source>
</evidence>
<protein>
    <recommendedName>
        <fullName evidence="8">RecA family profile 1 domain-containing protein</fullName>
    </recommendedName>
</protein>
<evidence type="ECO:0000256" key="7">
    <source>
        <dbReference type="SAM" id="MobiDB-lite"/>
    </source>
</evidence>
<evidence type="ECO:0000259" key="8">
    <source>
        <dbReference type="PROSITE" id="PS50162"/>
    </source>
</evidence>
<dbReference type="GO" id="GO:0005657">
    <property type="term" value="C:replication fork"/>
    <property type="evidence" value="ECO:0007669"/>
    <property type="project" value="TreeGrafter"/>
</dbReference>
<evidence type="ECO:0000256" key="6">
    <source>
        <dbReference type="ARBA" id="ARBA00023242"/>
    </source>
</evidence>
<evidence type="ECO:0000256" key="4">
    <source>
        <dbReference type="ARBA" id="ARBA00022840"/>
    </source>
</evidence>
<reference evidence="9" key="1">
    <citation type="submission" date="2021-02" db="EMBL/GenBank/DDBJ databases">
        <title>Psilocybe cubensis genome.</title>
        <authorList>
            <person name="Mckernan K.J."/>
            <person name="Crawford S."/>
            <person name="Trippe A."/>
            <person name="Kane L.T."/>
            <person name="Mclaughlin S."/>
        </authorList>
    </citation>
    <scope>NUCLEOTIDE SEQUENCE [LARGE SCALE GENOMIC DNA]</scope>
    <source>
        <strain evidence="9">MGC-MH-2018</strain>
    </source>
</reference>
<evidence type="ECO:0000313" key="9">
    <source>
        <dbReference type="EMBL" id="KAG5168284.1"/>
    </source>
</evidence>
<feature type="region of interest" description="Disordered" evidence="7">
    <location>
        <begin position="137"/>
        <end position="177"/>
    </location>
</feature>
<sequence length="402" mass="41952">MPPRSLLSLGLPKDILAALVRNGYETVQDLTSATLDSLSKDLNLPQSEIEALFAQRSISLSSASSSIFAASSSSSSSSSSLSLSSSAAAAVRPIPPAPTPSLPHTQSAAALLRTAHAQRTSTRCAALDALLLLGSSSCSSSSRGGQGADGGGGGEGAERGGGLPRGHILELSGPPGSPKERLAMGLVAEVVGRGEEVIFVDCQHMTTPAVLARALKDHLPAHDAQNAIQRIQYTHIHDLAQFLLFIYQLPAILAAAPKVTLLAITSISFPFQNQNAHLSPAERSAHFERVKQAFARATAAGRVSIVLTSQLSTKMVHADGTHATFDTSGARGVMLPQLAPAYLPAGKAHRVMISLDGLLSGQMKILSNPLFPHGSNATVNMKMKADMQVVVKSFVIEEGRVV</sequence>
<dbReference type="OrthoDB" id="5957327at2759"/>
<keyword evidence="2" id="KW-0547">Nucleotide-binding</keyword>
<dbReference type="PROSITE" id="PS50162">
    <property type="entry name" value="RECA_2"/>
    <property type="match status" value="1"/>
</dbReference>
<dbReference type="GO" id="GO:0007131">
    <property type="term" value="P:reciprocal meiotic recombination"/>
    <property type="evidence" value="ECO:0007669"/>
    <property type="project" value="TreeGrafter"/>
</dbReference>
<dbReference type="Gene3D" id="3.40.50.300">
    <property type="entry name" value="P-loop containing nucleotide triphosphate hydrolases"/>
    <property type="match status" value="1"/>
</dbReference>
<name>A0A8H7XZH7_PSICU</name>
<organism evidence="9">
    <name type="scientific">Psilocybe cubensis</name>
    <name type="common">Psychedelic mushroom</name>
    <name type="synonym">Stropharia cubensis</name>
    <dbReference type="NCBI Taxonomy" id="181762"/>
    <lineage>
        <taxon>Eukaryota</taxon>
        <taxon>Fungi</taxon>
        <taxon>Dikarya</taxon>
        <taxon>Basidiomycota</taxon>
        <taxon>Agaricomycotina</taxon>
        <taxon>Agaricomycetes</taxon>
        <taxon>Agaricomycetidae</taxon>
        <taxon>Agaricales</taxon>
        <taxon>Agaricineae</taxon>
        <taxon>Strophariaceae</taxon>
        <taxon>Psilocybe</taxon>
    </lineage>
</organism>
<dbReference type="EMBL" id="JAFIQS010000006">
    <property type="protein sequence ID" value="KAG5168284.1"/>
    <property type="molecule type" value="Genomic_DNA"/>
</dbReference>
<dbReference type="GO" id="GO:0033065">
    <property type="term" value="C:Rad51C-XRCC3 complex"/>
    <property type="evidence" value="ECO:0007669"/>
    <property type="project" value="TreeGrafter"/>
</dbReference>
<dbReference type="GO" id="GO:0033063">
    <property type="term" value="C:Rad51B-Rad51C-Rad51D-XRCC2 complex"/>
    <property type="evidence" value="ECO:0007669"/>
    <property type="project" value="TreeGrafter"/>
</dbReference>
<evidence type="ECO:0000256" key="1">
    <source>
        <dbReference type="ARBA" id="ARBA00004123"/>
    </source>
</evidence>
<dbReference type="SUPFAM" id="SSF52540">
    <property type="entry name" value="P-loop containing nucleoside triphosphate hydrolases"/>
    <property type="match status" value="1"/>
</dbReference>
<comment type="subcellular location">
    <subcellularLocation>
        <location evidence="1">Nucleus</location>
    </subcellularLocation>
</comment>
<dbReference type="InterPro" id="IPR052093">
    <property type="entry name" value="HR_Repair_Mediator"/>
</dbReference>
<keyword evidence="3" id="KW-0227">DNA damage</keyword>
<gene>
    <name evidence="9" type="ORF">JR316_006879</name>
</gene>
<dbReference type="GO" id="GO:0005524">
    <property type="term" value="F:ATP binding"/>
    <property type="evidence" value="ECO:0007669"/>
    <property type="project" value="UniProtKB-KW"/>
</dbReference>
<dbReference type="GO" id="GO:0000400">
    <property type="term" value="F:four-way junction DNA binding"/>
    <property type="evidence" value="ECO:0007669"/>
    <property type="project" value="TreeGrafter"/>
</dbReference>
<keyword evidence="6" id="KW-0539">Nucleus</keyword>
<evidence type="ECO:0000256" key="2">
    <source>
        <dbReference type="ARBA" id="ARBA00022741"/>
    </source>
</evidence>
<feature type="domain" description="RecA family profile 1" evidence="8">
    <location>
        <begin position="116"/>
        <end position="311"/>
    </location>
</feature>
<feature type="compositionally biased region" description="Gly residues" evidence="7">
    <location>
        <begin position="144"/>
        <end position="164"/>
    </location>
</feature>
<dbReference type="GO" id="GO:0008821">
    <property type="term" value="F:crossover junction DNA endonuclease activity"/>
    <property type="evidence" value="ECO:0007669"/>
    <property type="project" value="TreeGrafter"/>
</dbReference>
<dbReference type="GO" id="GO:0000707">
    <property type="term" value="P:meiotic DNA recombinase assembly"/>
    <property type="evidence" value="ECO:0007669"/>
    <property type="project" value="TreeGrafter"/>
</dbReference>
<evidence type="ECO:0000256" key="3">
    <source>
        <dbReference type="ARBA" id="ARBA00022763"/>
    </source>
</evidence>
<dbReference type="GO" id="GO:0140664">
    <property type="term" value="F:ATP-dependent DNA damage sensor activity"/>
    <property type="evidence" value="ECO:0007669"/>
    <property type="project" value="InterPro"/>
</dbReference>
<comment type="caution">
    <text evidence="9">The sequence shown here is derived from an EMBL/GenBank/DDBJ whole genome shotgun (WGS) entry which is preliminary data.</text>
</comment>
<keyword evidence="4" id="KW-0067">ATP-binding</keyword>
<dbReference type="PANTHER" id="PTHR46239">
    <property type="entry name" value="DNA REPAIR PROTEIN RAD51 HOMOLOG 3 RAD51C"/>
    <property type="match status" value="1"/>
</dbReference>
<dbReference type="InterPro" id="IPR020588">
    <property type="entry name" value="RecA_ATP-bd"/>
</dbReference>
<keyword evidence="5" id="KW-0234">DNA repair</keyword>
<dbReference type="AlphaFoldDB" id="A0A8H7XZH7"/>